<evidence type="ECO:0000313" key="2">
    <source>
        <dbReference type="EMBL" id="PJE79225.1"/>
    </source>
</evidence>
<protein>
    <submittedName>
        <fullName evidence="2">Inner membrane protein YbaN</fullName>
    </submittedName>
</protein>
<keyword evidence="1" id="KW-0472">Membrane</keyword>
<dbReference type="AlphaFoldDB" id="A0A2H9T7K7"/>
<evidence type="ECO:0000256" key="1">
    <source>
        <dbReference type="SAM" id="Phobius"/>
    </source>
</evidence>
<accession>A0A2H9T7K7</accession>
<name>A0A2H9T7K7_9ZZZZ</name>
<keyword evidence="1" id="KW-0812">Transmembrane</keyword>
<gene>
    <name evidence="2" type="primary">ybaN</name>
    <name evidence="2" type="ORF">CI610_01796</name>
</gene>
<organism evidence="2">
    <name type="scientific">invertebrate metagenome</name>
    <dbReference type="NCBI Taxonomy" id="1711999"/>
    <lineage>
        <taxon>unclassified sequences</taxon>
        <taxon>metagenomes</taxon>
        <taxon>organismal metagenomes</taxon>
    </lineage>
</organism>
<dbReference type="PANTHER" id="PTHR35813:SF1">
    <property type="entry name" value="INNER MEMBRANE PROTEIN YBAN"/>
    <property type="match status" value="1"/>
</dbReference>
<sequence length="121" mass="13739">MFRFFLVLAGIVSLALGILGIVLPLLPTTPFVLLSAYCFARSSQRLHQWLLCHPWFGKLLTYWEKHRGIQASHKRRAIGFTVFSFMVSIYLAPVTELRFLLVFIAVCVLIGISRITVITEA</sequence>
<keyword evidence="1" id="KW-1133">Transmembrane helix</keyword>
<feature type="transmembrane region" description="Helical" evidence="1">
    <location>
        <begin position="5"/>
        <end position="26"/>
    </location>
</feature>
<feature type="transmembrane region" description="Helical" evidence="1">
    <location>
        <begin position="99"/>
        <end position="117"/>
    </location>
</feature>
<proteinExistence type="predicted"/>
<dbReference type="EMBL" id="NSIT01000085">
    <property type="protein sequence ID" value="PJE79225.1"/>
    <property type="molecule type" value="Genomic_DNA"/>
</dbReference>
<comment type="caution">
    <text evidence="2">The sequence shown here is derived from an EMBL/GenBank/DDBJ whole genome shotgun (WGS) entry which is preliminary data.</text>
</comment>
<dbReference type="InterPro" id="IPR007401">
    <property type="entry name" value="DUF454"/>
</dbReference>
<reference evidence="2" key="1">
    <citation type="journal article" date="2017" name="Appl. Environ. Microbiol.">
        <title>Molecular characterization of an Endozoicomonas-like organism causing infection in king scallop Pecten maximus L.</title>
        <authorList>
            <person name="Cano I."/>
            <person name="van Aerle R."/>
            <person name="Ross S."/>
            <person name="Verner-Jeffreys D.W."/>
            <person name="Paley R.K."/>
            <person name="Rimmer G."/>
            <person name="Ryder D."/>
            <person name="Hooper P."/>
            <person name="Stone D."/>
            <person name="Feist S.W."/>
        </authorList>
    </citation>
    <scope>NUCLEOTIDE SEQUENCE</scope>
</reference>
<dbReference type="GO" id="GO:0005886">
    <property type="term" value="C:plasma membrane"/>
    <property type="evidence" value="ECO:0007669"/>
    <property type="project" value="TreeGrafter"/>
</dbReference>
<dbReference type="PANTHER" id="PTHR35813">
    <property type="entry name" value="INNER MEMBRANE PROTEIN YBAN"/>
    <property type="match status" value="1"/>
</dbReference>
<dbReference type="PIRSF" id="PIRSF016789">
    <property type="entry name" value="DUF454"/>
    <property type="match status" value="1"/>
</dbReference>
<feature type="transmembrane region" description="Helical" evidence="1">
    <location>
        <begin position="75"/>
        <end position="93"/>
    </location>
</feature>
<dbReference type="Pfam" id="PF04304">
    <property type="entry name" value="DUF454"/>
    <property type="match status" value="1"/>
</dbReference>